<evidence type="ECO:0000256" key="1">
    <source>
        <dbReference type="ARBA" id="ARBA00004533"/>
    </source>
</evidence>
<proteinExistence type="predicted"/>
<reference evidence="7 8" key="2">
    <citation type="journal article" date="2012" name="J. Bacteriol.">
        <title>Complete genome sequences of six strains of the genus Methylobacterium.</title>
        <authorList>
            <person name="Marx C.J."/>
            <person name="Bringel F."/>
            <person name="Chistoserdova L."/>
            <person name="Moulin L."/>
            <person name="Farhan Ul Haque M."/>
            <person name="Fleischman D.E."/>
            <person name="Gruffaz C."/>
            <person name="Jourand P."/>
            <person name="Knief C."/>
            <person name="Lee M.C."/>
            <person name="Muller E.E."/>
            <person name="Nadalig T."/>
            <person name="Peyraud R."/>
            <person name="Roselli S."/>
            <person name="Russ L."/>
            <person name="Goodwin L.A."/>
            <person name="Ivanova N."/>
            <person name="Kyrpides N."/>
            <person name="Lajus A."/>
            <person name="Land M.L."/>
            <person name="Medigue C."/>
            <person name="Mikhailova N."/>
            <person name="Nolan M."/>
            <person name="Woyke T."/>
            <person name="Stolyar S."/>
            <person name="Vorholt J.A."/>
            <person name="Vuilleumier S."/>
        </authorList>
    </citation>
    <scope>NUCLEOTIDE SEQUENCE [LARGE SCALE GENOMIC DNA]</scope>
    <source>
        <strain evidence="8">CM4 / NCIMB 13688</strain>
        <plasmid evidence="7 8">pCMU01</plasmid>
    </source>
</reference>
<keyword evidence="6" id="KW-0012">Acyltransferase</keyword>
<evidence type="ECO:0000256" key="5">
    <source>
        <dbReference type="ARBA" id="ARBA00023136"/>
    </source>
</evidence>
<evidence type="ECO:0000256" key="4">
    <source>
        <dbReference type="ARBA" id="ARBA00022679"/>
    </source>
</evidence>
<reference evidence="7 8" key="1">
    <citation type="submission" date="2008-12" db="EMBL/GenBank/DDBJ databases">
        <title>Complete sequence of plasmid1 of Methylobacterium chloromethanicum CM4.</title>
        <authorList>
            <consortium name="US DOE Joint Genome Institute"/>
            <person name="Lucas S."/>
            <person name="Copeland A."/>
            <person name="Lapidus A."/>
            <person name="Glavina del Rio T."/>
            <person name="Dalin E."/>
            <person name="Tice H."/>
            <person name="Bruce D."/>
            <person name="Goodwin L."/>
            <person name="Pitluck S."/>
            <person name="Chertkov O."/>
            <person name="Brettin T."/>
            <person name="Detter J.C."/>
            <person name="Han C."/>
            <person name="Larimer F."/>
            <person name="Land M."/>
            <person name="Hauser L."/>
            <person name="Kyrpides N."/>
            <person name="Mikhailova N."/>
            <person name="Marx C."/>
            <person name="Richardson P."/>
        </authorList>
    </citation>
    <scope>NUCLEOTIDE SEQUENCE [LARGE SCALE GENOMIC DNA]</scope>
    <source>
        <strain evidence="8">CM4 / NCIMB 13688</strain>
        <plasmid evidence="7 8">pCMU01</plasmid>
    </source>
</reference>
<dbReference type="InterPro" id="IPR004960">
    <property type="entry name" value="LipA_acyltrans"/>
</dbReference>
<keyword evidence="5" id="KW-0472">Membrane</keyword>
<keyword evidence="2" id="KW-1003">Cell membrane</keyword>
<dbReference type="RefSeq" id="WP_012606085.1">
    <property type="nucleotide sequence ID" value="NC_011758.1"/>
</dbReference>
<keyword evidence="7" id="KW-0614">Plasmid</keyword>
<evidence type="ECO:0000256" key="6">
    <source>
        <dbReference type="ARBA" id="ARBA00023315"/>
    </source>
</evidence>
<dbReference type="HOGENOM" id="CLU_917678_0_0_5"/>
<protein>
    <submittedName>
        <fullName evidence="7">Uncharacterized protein</fullName>
    </submittedName>
</protein>
<dbReference type="KEGG" id="mch:Mchl_5427"/>
<accession>B7L2X4</accession>
<evidence type="ECO:0000313" key="7">
    <source>
        <dbReference type="EMBL" id="ACK86182.1"/>
    </source>
</evidence>
<dbReference type="EMBL" id="CP001299">
    <property type="protein sequence ID" value="ACK86182.1"/>
    <property type="molecule type" value="Genomic_DNA"/>
</dbReference>
<gene>
    <name evidence="7" type="ordered locus">Mchl_5427</name>
</gene>
<dbReference type="GO" id="GO:0005886">
    <property type="term" value="C:plasma membrane"/>
    <property type="evidence" value="ECO:0007669"/>
    <property type="project" value="UniProtKB-SubCell"/>
</dbReference>
<dbReference type="Pfam" id="PF03279">
    <property type="entry name" value="Lip_A_acyltrans"/>
    <property type="match status" value="1"/>
</dbReference>
<keyword evidence="4" id="KW-0808">Transferase</keyword>
<evidence type="ECO:0000313" key="8">
    <source>
        <dbReference type="Proteomes" id="UP000002385"/>
    </source>
</evidence>
<sequence length="303" mass="32961">MSRSFAPDDNRGSVVDDGGRAAFASELFERFLTFTAGSARRRPGCSRRRALRRILEAQVERTRLSRIAAARGSDVRCELPRILLERLKESSPTETLLAGFQFGSPVTCAIELARNGIPITIPYLAIAPGAAQALQCAGVDLLDLSSLPSPKKALDALARRRHDGRFVSILVDAAHPGRRRYDFLGYEVSASPLVEALANITGSAVLPVFSRMTGHATLEIGCADCPLPPTRGLMQRLLHLLEALILSEPEQYDWRLWSLIYTDPAANEFAMGSAARCLQDREMLSADLERAYGTLATGTPAAP</sequence>
<name>B7L2X4_METC4</name>
<geneLocation type="plasmid" evidence="7 8">
    <name>pCMU01</name>
</geneLocation>
<organism evidence="7 8">
    <name type="scientific">Methylorubrum extorquens (strain CM4 / NCIMB 13688)</name>
    <name type="common">Methylobacterium extorquens</name>
    <dbReference type="NCBI Taxonomy" id="440085"/>
    <lineage>
        <taxon>Bacteria</taxon>
        <taxon>Pseudomonadati</taxon>
        <taxon>Pseudomonadota</taxon>
        <taxon>Alphaproteobacteria</taxon>
        <taxon>Hyphomicrobiales</taxon>
        <taxon>Methylobacteriaceae</taxon>
        <taxon>Methylorubrum</taxon>
    </lineage>
</organism>
<evidence type="ECO:0000256" key="3">
    <source>
        <dbReference type="ARBA" id="ARBA00022519"/>
    </source>
</evidence>
<dbReference type="GO" id="GO:0009247">
    <property type="term" value="P:glycolipid biosynthetic process"/>
    <property type="evidence" value="ECO:0007669"/>
    <property type="project" value="UniProtKB-ARBA"/>
</dbReference>
<comment type="subcellular location">
    <subcellularLocation>
        <location evidence="1">Cell inner membrane</location>
    </subcellularLocation>
</comment>
<keyword evidence="3" id="KW-0997">Cell inner membrane</keyword>
<evidence type="ECO:0000256" key="2">
    <source>
        <dbReference type="ARBA" id="ARBA00022475"/>
    </source>
</evidence>
<dbReference type="GO" id="GO:0016746">
    <property type="term" value="F:acyltransferase activity"/>
    <property type="evidence" value="ECO:0007669"/>
    <property type="project" value="UniProtKB-KW"/>
</dbReference>
<dbReference type="AlphaFoldDB" id="B7L2X4"/>
<dbReference type="Proteomes" id="UP000002385">
    <property type="component" value="Plasmid pCMU01"/>
</dbReference>